<reference evidence="3" key="1">
    <citation type="submission" date="2017-02" db="UniProtKB">
        <authorList>
            <consortium name="WormBaseParasite"/>
        </authorList>
    </citation>
    <scope>IDENTIFICATION</scope>
</reference>
<proteinExistence type="predicted"/>
<dbReference type="AlphaFoldDB" id="A0A0R3S734"/>
<evidence type="ECO:0000256" key="1">
    <source>
        <dbReference type="SAM" id="MobiDB-lite"/>
    </source>
</evidence>
<evidence type="ECO:0000313" key="2">
    <source>
        <dbReference type="Proteomes" id="UP000050640"/>
    </source>
</evidence>
<feature type="region of interest" description="Disordered" evidence="1">
    <location>
        <begin position="1"/>
        <end position="46"/>
    </location>
</feature>
<protein>
    <submittedName>
        <fullName evidence="3">Uncharacterized protein</fullName>
    </submittedName>
</protein>
<accession>A0A0R3S734</accession>
<sequence>MDSAGVITCVNNPDERSSQHSSDALSSIGGGNNTHGEESSGCDSDADISWSSEVELSYQQNCYKSSSLLLHQQRDDKSDTASLGDTRNGDPETALSLCNSDKSDDSNDDSDEEFTVHACLRGLIKSKSISSIQKHDYPDEEILDSNAFINASNGKCLTARLINAQAVSDEETSASSAACFLRDRAYHDHQAPIFKVTLIIK</sequence>
<keyword evidence="2" id="KW-1185">Reference proteome</keyword>
<evidence type="ECO:0000313" key="3">
    <source>
        <dbReference type="WBParaSite" id="EEL_0001060601-mRNA-1"/>
    </source>
</evidence>
<dbReference type="Proteomes" id="UP000050640">
    <property type="component" value="Unplaced"/>
</dbReference>
<organism evidence="2 3">
    <name type="scientific">Elaeophora elaphi</name>
    <dbReference type="NCBI Taxonomy" id="1147741"/>
    <lineage>
        <taxon>Eukaryota</taxon>
        <taxon>Metazoa</taxon>
        <taxon>Ecdysozoa</taxon>
        <taxon>Nematoda</taxon>
        <taxon>Chromadorea</taxon>
        <taxon>Rhabditida</taxon>
        <taxon>Spirurina</taxon>
        <taxon>Spiruromorpha</taxon>
        <taxon>Filarioidea</taxon>
        <taxon>Onchocercidae</taxon>
        <taxon>Elaeophora</taxon>
    </lineage>
</organism>
<name>A0A0R3S734_9BILA</name>
<dbReference type="WBParaSite" id="EEL_0001060601-mRNA-1">
    <property type="protein sequence ID" value="EEL_0001060601-mRNA-1"/>
    <property type="gene ID" value="EEL_0001060601"/>
</dbReference>
<feature type="region of interest" description="Disordered" evidence="1">
    <location>
        <begin position="73"/>
        <end position="111"/>
    </location>
</feature>